<evidence type="ECO:0000313" key="5">
    <source>
        <dbReference type="EMBL" id="GAQ81050.1"/>
    </source>
</evidence>
<sequence length="311" mass="33907">MALSISKSLVHSPLLAPVQFPSKQGSQERPVSDAAFTRPSRRNRKCNCCQAKPTEQDWFSLEPFLGSLSRLQAPLTSPRRFSPDASKHQSRQAAARASSSAKVSTSGSSGSAAPQSLQEQKAAILKVVANTNRGKNTTAWQRRQILDLIESVEPQNPTPDPIRSPLISGTWSLLYTASTKEEFTYAGTEEGPFLARVKPAAFGQVRSKGSTQIIQSDTGHVDNIAEFSVFGKPGSLTITGSFVPAAPLPDRGAVRIDVRFESFRLKLGWISLRVPLGWVNPTGWIDTTYLDSELRIGRGDKGSVFVTVRRK</sequence>
<organism evidence="5 6">
    <name type="scientific">Klebsormidium nitens</name>
    <name type="common">Green alga</name>
    <name type="synonym">Ulothrix nitens</name>
    <dbReference type="NCBI Taxonomy" id="105231"/>
    <lineage>
        <taxon>Eukaryota</taxon>
        <taxon>Viridiplantae</taxon>
        <taxon>Streptophyta</taxon>
        <taxon>Klebsormidiophyceae</taxon>
        <taxon>Klebsormidiales</taxon>
        <taxon>Klebsormidiaceae</taxon>
        <taxon>Klebsormidium</taxon>
    </lineage>
</organism>
<evidence type="ECO:0000256" key="2">
    <source>
        <dbReference type="ARBA" id="ARBA00022640"/>
    </source>
</evidence>
<feature type="region of interest" description="Disordered" evidence="3">
    <location>
        <begin position="19"/>
        <end position="44"/>
    </location>
</feature>
<evidence type="ECO:0000313" key="6">
    <source>
        <dbReference type="Proteomes" id="UP000054558"/>
    </source>
</evidence>
<gene>
    <name evidence="5" type="ORF">KFL_000690280</name>
</gene>
<dbReference type="GO" id="GO:0009535">
    <property type="term" value="C:chloroplast thylakoid membrane"/>
    <property type="evidence" value="ECO:0000318"/>
    <property type="project" value="GO_Central"/>
</dbReference>
<keyword evidence="2" id="KW-0934">Plastid</keyword>
<evidence type="ECO:0000256" key="3">
    <source>
        <dbReference type="SAM" id="MobiDB-lite"/>
    </source>
</evidence>
<dbReference type="Pfam" id="PF04755">
    <property type="entry name" value="PAP_fibrillin"/>
    <property type="match status" value="1"/>
</dbReference>
<keyword evidence="6" id="KW-1185">Reference proteome</keyword>
<reference evidence="5 6" key="1">
    <citation type="journal article" date="2014" name="Nat. Commun.">
        <title>Klebsormidium flaccidum genome reveals primary factors for plant terrestrial adaptation.</title>
        <authorList>
            <person name="Hori K."/>
            <person name="Maruyama F."/>
            <person name="Fujisawa T."/>
            <person name="Togashi T."/>
            <person name="Yamamoto N."/>
            <person name="Seo M."/>
            <person name="Sato S."/>
            <person name="Yamada T."/>
            <person name="Mori H."/>
            <person name="Tajima N."/>
            <person name="Moriyama T."/>
            <person name="Ikeuchi M."/>
            <person name="Watanabe M."/>
            <person name="Wada H."/>
            <person name="Kobayashi K."/>
            <person name="Saito M."/>
            <person name="Masuda T."/>
            <person name="Sasaki-Sekimoto Y."/>
            <person name="Mashiguchi K."/>
            <person name="Awai K."/>
            <person name="Shimojima M."/>
            <person name="Masuda S."/>
            <person name="Iwai M."/>
            <person name="Nobusawa T."/>
            <person name="Narise T."/>
            <person name="Kondo S."/>
            <person name="Saito H."/>
            <person name="Sato R."/>
            <person name="Murakawa M."/>
            <person name="Ihara Y."/>
            <person name="Oshima-Yamada Y."/>
            <person name="Ohtaka K."/>
            <person name="Satoh M."/>
            <person name="Sonobe K."/>
            <person name="Ishii M."/>
            <person name="Ohtani R."/>
            <person name="Kanamori-Sato M."/>
            <person name="Honoki R."/>
            <person name="Miyazaki D."/>
            <person name="Mochizuki H."/>
            <person name="Umetsu J."/>
            <person name="Higashi K."/>
            <person name="Shibata D."/>
            <person name="Kamiya Y."/>
            <person name="Sato N."/>
            <person name="Nakamura Y."/>
            <person name="Tabata S."/>
            <person name="Ida S."/>
            <person name="Kurokawa K."/>
            <person name="Ohta H."/>
        </authorList>
    </citation>
    <scope>NUCLEOTIDE SEQUENCE [LARGE SCALE GENOMIC DNA]</scope>
    <source>
        <strain evidence="5 6">NIES-2285</strain>
    </source>
</reference>
<dbReference type="OrthoDB" id="201321at2759"/>
<dbReference type="EMBL" id="DF237018">
    <property type="protein sequence ID" value="GAQ81050.1"/>
    <property type="molecule type" value="Genomic_DNA"/>
</dbReference>
<dbReference type="Proteomes" id="UP000054558">
    <property type="component" value="Unassembled WGS sequence"/>
</dbReference>
<feature type="region of interest" description="Disordered" evidence="3">
    <location>
        <begin position="75"/>
        <end position="116"/>
    </location>
</feature>
<protein>
    <recommendedName>
        <fullName evidence="4">Plastid lipid-associated protein/fibrillin conserved domain-containing protein</fullName>
    </recommendedName>
</protein>
<comment type="subcellular location">
    <subcellularLocation>
        <location evidence="1">Plastid</location>
    </subcellularLocation>
</comment>
<dbReference type="InterPro" id="IPR006843">
    <property type="entry name" value="PAP/fibrillin_dom"/>
</dbReference>
<accession>A0A1Y1HQZ9</accession>
<dbReference type="OMA" id="RLCANTD"/>
<name>A0A1Y1HQZ9_KLENI</name>
<feature type="compositionally biased region" description="Low complexity" evidence="3">
    <location>
        <begin position="91"/>
        <end position="113"/>
    </location>
</feature>
<feature type="domain" description="Plastid lipid-associated protein/fibrillin conserved" evidence="4">
    <location>
        <begin position="120"/>
        <end position="306"/>
    </location>
</feature>
<evidence type="ECO:0000259" key="4">
    <source>
        <dbReference type="Pfam" id="PF04755"/>
    </source>
</evidence>
<dbReference type="InterPro" id="IPR039633">
    <property type="entry name" value="PAP"/>
</dbReference>
<dbReference type="AlphaFoldDB" id="A0A1Y1HQZ9"/>
<proteinExistence type="predicted"/>
<dbReference type="PANTHER" id="PTHR31906">
    <property type="entry name" value="PLASTID-LIPID-ASSOCIATED PROTEIN 4, CHLOROPLASTIC-RELATED"/>
    <property type="match status" value="1"/>
</dbReference>
<evidence type="ECO:0000256" key="1">
    <source>
        <dbReference type="ARBA" id="ARBA00004474"/>
    </source>
</evidence>